<gene>
    <name evidence="1" type="primary">183R</name>
    <name evidence="1" type="ORF">IIV31_183R</name>
</gene>
<dbReference type="GeneID" id="19738767"/>
<accession>A0A068QL93</accession>
<sequence>MKFVGSNPNIHHPKDKPKTLGIVYEASEDNSLWVWNGEIYVLQPHHGTPLYNVFTTKDIVSNGIESINIRELCITIPSGLKTVRAKYTLKFSSETPDASGVAFPKLKDSELNSLTSMTFTTPKMPMLASATGDGEVKTFTSEIPETEMFGAYSAFSSTGFFNTIEKPMVVDIVVTNSGAKTRSWPIQFVPNPSFEAPRTLLAGSNVAYTLHY</sequence>
<organism evidence="1 2">
    <name type="scientific">Armadillidium vulgare iridescent virus</name>
    <dbReference type="NCBI Taxonomy" id="72201"/>
    <lineage>
        <taxon>Viruses</taxon>
        <taxon>Varidnaviria</taxon>
        <taxon>Bamfordvirae</taxon>
        <taxon>Nucleocytoviricota</taxon>
        <taxon>Megaviricetes</taxon>
        <taxon>Pimascovirales</taxon>
        <taxon>Pimascovirales incertae sedis</taxon>
        <taxon>Iridoviridae</taxon>
        <taxon>Betairidovirinae</taxon>
        <taxon>Iridovirus</taxon>
        <taxon>Iridovirus armadillidium1</taxon>
        <taxon>Invertebrate iridescent virus 31</taxon>
    </lineage>
</organism>
<proteinExistence type="predicted"/>
<protein>
    <submittedName>
        <fullName evidence="1">Uncharacterized protein</fullName>
    </submittedName>
</protein>
<keyword evidence="2" id="KW-1185">Reference proteome</keyword>
<reference evidence="1 2" key="1">
    <citation type="journal article" date="2014" name="J. Gen. Virol.">
        <title>Genome sequence of a crustacean iridovirus, IIV31, isolated from the pill bug, Armadillidium vulgare.</title>
        <authorList>
            <person name="Piegu B."/>
            <person name="Guizard S."/>
            <person name="Yeping T."/>
            <person name="Cruaud C."/>
            <person name="Asgari S."/>
            <person name="Bideshi D.K."/>
            <person name="Federici B.A."/>
            <person name="Bigot Y."/>
        </authorList>
    </citation>
    <scope>NUCLEOTIDE SEQUENCE [LARGE SCALE GENOMIC DNA]</scope>
</reference>
<evidence type="ECO:0000313" key="2">
    <source>
        <dbReference type="Proteomes" id="UP000114278"/>
    </source>
</evidence>
<dbReference type="EMBL" id="HF920637">
    <property type="protein sequence ID" value="CCV02555.1"/>
    <property type="molecule type" value="Genomic_DNA"/>
</dbReference>
<evidence type="ECO:0000313" key="1">
    <source>
        <dbReference type="EMBL" id="CCV02555.1"/>
    </source>
</evidence>
<dbReference type="KEGG" id="vg:19738767"/>
<dbReference type="Proteomes" id="UP000114278">
    <property type="component" value="Segment"/>
</dbReference>
<dbReference type="RefSeq" id="YP_009046797.1">
    <property type="nucleotide sequence ID" value="NC_024451.1"/>
</dbReference>
<name>A0A068QL93_9VIRU</name>